<feature type="region of interest" description="Disordered" evidence="1">
    <location>
        <begin position="92"/>
        <end position="180"/>
    </location>
</feature>
<feature type="compositionally biased region" description="Polar residues" evidence="1">
    <location>
        <begin position="126"/>
        <end position="180"/>
    </location>
</feature>
<feature type="compositionally biased region" description="Polar residues" evidence="1">
    <location>
        <begin position="250"/>
        <end position="261"/>
    </location>
</feature>
<gene>
    <name evidence="3" type="ORF">K435DRAFT_974156</name>
</gene>
<evidence type="ECO:0000313" key="4">
    <source>
        <dbReference type="Proteomes" id="UP000297245"/>
    </source>
</evidence>
<sequence length="298" mass="31495">MSCTLVYSHFTPGYSPQYIGISTKSNCWRNSNQFTKEQNVIASLQVPDSNQLSGELGPFQVPIGLEAVPDVLGLPFFKSDLITVTDGSKAITGINSSSSGQTSSTGSSTASSLVATSTENTTTTNFISSPGSTETKISEAESTSPTISLNPSSQSVNSPGSTSAGPGVNPTNTSTSNDTGNKPAIIAAIVIGSLIIIILIVFFSFLYNRRRRRLRTENSKPAVFFWEKMVANDGAGTFTGKGYDRRSESEVNFNGEGQSNIEEGRSVRSSVTSSMIRSISSTSDSDSETAITDNASQL</sequence>
<feature type="compositionally biased region" description="Low complexity" evidence="1">
    <location>
        <begin position="96"/>
        <end position="125"/>
    </location>
</feature>
<evidence type="ECO:0000256" key="1">
    <source>
        <dbReference type="SAM" id="MobiDB-lite"/>
    </source>
</evidence>
<keyword evidence="2" id="KW-1133">Transmembrane helix</keyword>
<organism evidence="3 4">
    <name type="scientific">Dendrothele bispora (strain CBS 962.96)</name>
    <dbReference type="NCBI Taxonomy" id="1314807"/>
    <lineage>
        <taxon>Eukaryota</taxon>
        <taxon>Fungi</taxon>
        <taxon>Dikarya</taxon>
        <taxon>Basidiomycota</taxon>
        <taxon>Agaricomycotina</taxon>
        <taxon>Agaricomycetes</taxon>
        <taxon>Agaricomycetidae</taxon>
        <taxon>Agaricales</taxon>
        <taxon>Agaricales incertae sedis</taxon>
        <taxon>Dendrothele</taxon>
    </lineage>
</organism>
<dbReference type="AlphaFoldDB" id="A0A4S8KN75"/>
<evidence type="ECO:0000256" key="2">
    <source>
        <dbReference type="SAM" id="Phobius"/>
    </source>
</evidence>
<keyword evidence="4" id="KW-1185">Reference proteome</keyword>
<feature type="transmembrane region" description="Helical" evidence="2">
    <location>
        <begin position="184"/>
        <end position="207"/>
    </location>
</feature>
<accession>A0A4S8KN75</accession>
<keyword evidence="2" id="KW-0472">Membrane</keyword>
<proteinExistence type="predicted"/>
<protein>
    <recommendedName>
        <fullName evidence="5">Mid2 domain-containing protein</fullName>
    </recommendedName>
</protein>
<name>A0A4S8KN75_DENBC</name>
<keyword evidence="2" id="KW-0812">Transmembrane</keyword>
<feature type="region of interest" description="Disordered" evidence="1">
    <location>
        <begin position="250"/>
        <end position="269"/>
    </location>
</feature>
<evidence type="ECO:0000313" key="3">
    <source>
        <dbReference type="EMBL" id="THU76993.1"/>
    </source>
</evidence>
<feature type="compositionally biased region" description="Polar residues" evidence="1">
    <location>
        <begin position="288"/>
        <end position="298"/>
    </location>
</feature>
<dbReference type="EMBL" id="ML180609">
    <property type="protein sequence ID" value="THU76993.1"/>
    <property type="molecule type" value="Genomic_DNA"/>
</dbReference>
<feature type="region of interest" description="Disordered" evidence="1">
    <location>
        <begin position="277"/>
        <end position="298"/>
    </location>
</feature>
<evidence type="ECO:0008006" key="5">
    <source>
        <dbReference type="Google" id="ProtNLM"/>
    </source>
</evidence>
<reference evidence="3 4" key="1">
    <citation type="journal article" date="2019" name="Nat. Ecol. Evol.">
        <title>Megaphylogeny resolves global patterns of mushroom evolution.</title>
        <authorList>
            <person name="Varga T."/>
            <person name="Krizsan K."/>
            <person name="Foldi C."/>
            <person name="Dima B."/>
            <person name="Sanchez-Garcia M."/>
            <person name="Sanchez-Ramirez S."/>
            <person name="Szollosi G.J."/>
            <person name="Szarkandi J.G."/>
            <person name="Papp V."/>
            <person name="Albert L."/>
            <person name="Andreopoulos W."/>
            <person name="Angelini C."/>
            <person name="Antonin V."/>
            <person name="Barry K.W."/>
            <person name="Bougher N.L."/>
            <person name="Buchanan P."/>
            <person name="Buyck B."/>
            <person name="Bense V."/>
            <person name="Catcheside P."/>
            <person name="Chovatia M."/>
            <person name="Cooper J."/>
            <person name="Damon W."/>
            <person name="Desjardin D."/>
            <person name="Finy P."/>
            <person name="Geml J."/>
            <person name="Haridas S."/>
            <person name="Hughes K."/>
            <person name="Justo A."/>
            <person name="Karasinski D."/>
            <person name="Kautmanova I."/>
            <person name="Kiss B."/>
            <person name="Kocsube S."/>
            <person name="Kotiranta H."/>
            <person name="LaButti K.M."/>
            <person name="Lechner B.E."/>
            <person name="Liimatainen K."/>
            <person name="Lipzen A."/>
            <person name="Lukacs Z."/>
            <person name="Mihaltcheva S."/>
            <person name="Morgado L.N."/>
            <person name="Niskanen T."/>
            <person name="Noordeloos M.E."/>
            <person name="Ohm R.A."/>
            <person name="Ortiz-Santana B."/>
            <person name="Ovrebo C."/>
            <person name="Racz N."/>
            <person name="Riley R."/>
            <person name="Savchenko A."/>
            <person name="Shiryaev A."/>
            <person name="Soop K."/>
            <person name="Spirin V."/>
            <person name="Szebenyi C."/>
            <person name="Tomsovsky M."/>
            <person name="Tulloss R.E."/>
            <person name="Uehling J."/>
            <person name="Grigoriev I.V."/>
            <person name="Vagvolgyi C."/>
            <person name="Papp T."/>
            <person name="Martin F.M."/>
            <person name="Miettinen O."/>
            <person name="Hibbett D.S."/>
            <person name="Nagy L.G."/>
        </authorList>
    </citation>
    <scope>NUCLEOTIDE SEQUENCE [LARGE SCALE GENOMIC DNA]</scope>
    <source>
        <strain evidence="3 4">CBS 962.96</strain>
    </source>
</reference>
<dbReference type="Proteomes" id="UP000297245">
    <property type="component" value="Unassembled WGS sequence"/>
</dbReference>